<feature type="transmembrane region" description="Helical" evidence="13">
    <location>
        <begin position="484"/>
        <end position="509"/>
    </location>
</feature>
<dbReference type="InterPro" id="IPR000276">
    <property type="entry name" value="GPCR_Rhodpsn"/>
</dbReference>
<dbReference type="Proteomes" id="UP000078200">
    <property type="component" value="Unassembled WGS sequence"/>
</dbReference>
<protein>
    <recommendedName>
        <fullName evidence="15">G-protein coupled receptors family 1 profile domain-containing protein</fullName>
    </recommendedName>
</protein>
<accession>A0A1A9UME6</accession>
<comment type="similarity">
    <text evidence="2 12">Belongs to the G-protein coupled receptor 1 family.</text>
</comment>
<feature type="signal peptide" evidence="14">
    <location>
        <begin position="1"/>
        <end position="20"/>
    </location>
</feature>
<evidence type="ECO:0000313" key="17">
    <source>
        <dbReference type="Proteomes" id="UP000078200"/>
    </source>
</evidence>
<keyword evidence="6" id="KW-0677">Repeat</keyword>
<dbReference type="SUPFAM" id="SSF81321">
    <property type="entry name" value="Family A G protein-coupled receptor-like"/>
    <property type="match status" value="1"/>
</dbReference>
<dbReference type="Gene3D" id="3.80.10.10">
    <property type="entry name" value="Ribonuclease Inhibitor"/>
    <property type="match status" value="1"/>
</dbReference>
<feature type="transmembrane region" description="Helical" evidence="13">
    <location>
        <begin position="515"/>
        <end position="537"/>
    </location>
</feature>
<dbReference type="Pfam" id="PF00001">
    <property type="entry name" value="7tm_1"/>
    <property type="match status" value="1"/>
</dbReference>
<dbReference type="GO" id="GO:0009755">
    <property type="term" value="P:hormone-mediated signaling pathway"/>
    <property type="evidence" value="ECO:0007669"/>
    <property type="project" value="TreeGrafter"/>
</dbReference>
<evidence type="ECO:0000313" key="16">
    <source>
        <dbReference type="EnsemblMetazoa" id="GAUT009324-PA"/>
    </source>
</evidence>
<dbReference type="InterPro" id="IPR003591">
    <property type="entry name" value="Leu-rich_rpt_typical-subtyp"/>
</dbReference>
<evidence type="ECO:0000256" key="8">
    <source>
        <dbReference type="ARBA" id="ARBA00023040"/>
    </source>
</evidence>
<dbReference type="AlphaFoldDB" id="A0A1A9UME6"/>
<dbReference type="GO" id="GO:0005886">
    <property type="term" value="C:plasma membrane"/>
    <property type="evidence" value="ECO:0007669"/>
    <property type="project" value="UniProtKB-SubCell"/>
</dbReference>
<feature type="domain" description="G-protein coupled receptors family 1 profile" evidence="15">
    <location>
        <begin position="279"/>
        <end position="535"/>
    </location>
</feature>
<dbReference type="PANTHER" id="PTHR24372:SF80">
    <property type="entry name" value="FI21465P1-RELATED"/>
    <property type="match status" value="1"/>
</dbReference>
<feature type="transmembrane region" description="Helical" evidence="13">
    <location>
        <begin position="386"/>
        <end position="408"/>
    </location>
</feature>
<evidence type="ECO:0000256" key="12">
    <source>
        <dbReference type="RuleBase" id="RU000688"/>
    </source>
</evidence>
<keyword evidence="9 13" id="KW-0472">Membrane</keyword>
<evidence type="ECO:0000256" key="9">
    <source>
        <dbReference type="ARBA" id="ARBA00023136"/>
    </source>
</evidence>
<reference evidence="16" key="1">
    <citation type="submission" date="2020-05" db="UniProtKB">
        <authorList>
            <consortium name="EnsemblMetazoa"/>
        </authorList>
    </citation>
    <scope>IDENTIFICATION</scope>
    <source>
        <strain evidence="16">TTRI</strain>
    </source>
</reference>
<dbReference type="FunFam" id="1.20.1070.10:FF:000023">
    <property type="entry name" value="Relaxin family peptide receptor 1"/>
    <property type="match status" value="1"/>
</dbReference>
<keyword evidence="11 12" id="KW-0807">Transducer</keyword>
<keyword evidence="7 13" id="KW-1133">Transmembrane helix</keyword>
<evidence type="ECO:0000256" key="5">
    <source>
        <dbReference type="ARBA" id="ARBA00022692"/>
    </source>
</evidence>
<dbReference type="PRINTS" id="PR00237">
    <property type="entry name" value="GPCRRHODOPSN"/>
</dbReference>
<dbReference type="InterPro" id="IPR017452">
    <property type="entry name" value="GPCR_Rhodpsn_7TM"/>
</dbReference>
<dbReference type="SUPFAM" id="SSF52058">
    <property type="entry name" value="L domain-like"/>
    <property type="match status" value="1"/>
</dbReference>
<keyword evidence="4" id="KW-0433">Leucine-rich repeat</keyword>
<keyword evidence="5 12" id="KW-0812">Transmembrane</keyword>
<dbReference type="InterPro" id="IPR032675">
    <property type="entry name" value="LRR_dom_sf"/>
</dbReference>
<evidence type="ECO:0000256" key="10">
    <source>
        <dbReference type="ARBA" id="ARBA00023170"/>
    </source>
</evidence>
<name>A0A1A9UME6_GLOAU</name>
<evidence type="ECO:0000256" key="13">
    <source>
        <dbReference type="SAM" id="Phobius"/>
    </source>
</evidence>
<evidence type="ECO:0000256" key="14">
    <source>
        <dbReference type="SAM" id="SignalP"/>
    </source>
</evidence>
<evidence type="ECO:0000256" key="3">
    <source>
        <dbReference type="ARBA" id="ARBA00022475"/>
    </source>
</evidence>
<dbReference type="Gene3D" id="1.20.1070.10">
    <property type="entry name" value="Rhodopsin 7-helix transmembrane proteins"/>
    <property type="match status" value="1"/>
</dbReference>
<dbReference type="SMART" id="SM00369">
    <property type="entry name" value="LRR_TYP"/>
    <property type="match status" value="3"/>
</dbReference>
<dbReference type="PROSITE" id="PS51450">
    <property type="entry name" value="LRR"/>
    <property type="match status" value="1"/>
</dbReference>
<dbReference type="PROSITE" id="PS50262">
    <property type="entry name" value="G_PROTEIN_RECEP_F1_2"/>
    <property type="match status" value="1"/>
</dbReference>
<feature type="transmembrane region" description="Helical" evidence="13">
    <location>
        <begin position="343"/>
        <end position="365"/>
    </location>
</feature>
<dbReference type="GO" id="GO:0008528">
    <property type="term" value="F:G protein-coupled peptide receptor activity"/>
    <property type="evidence" value="ECO:0007669"/>
    <property type="project" value="TreeGrafter"/>
</dbReference>
<evidence type="ECO:0000256" key="11">
    <source>
        <dbReference type="ARBA" id="ARBA00023224"/>
    </source>
</evidence>
<evidence type="ECO:0000256" key="4">
    <source>
        <dbReference type="ARBA" id="ARBA00022614"/>
    </source>
</evidence>
<organism evidence="16 17">
    <name type="scientific">Glossina austeni</name>
    <name type="common">Savannah tsetse fly</name>
    <dbReference type="NCBI Taxonomy" id="7395"/>
    <lineage>
        <taxon>Eukaryota</taxon>
        <taxon>Metazoa</taxon>
        <taxon>Ecdysozoa</taxon>
        <taxon>Arthropoda</taxon>
        <taxon>Hexapoda</taxon>
        <taxon>Insecta</taxon>
        <taxon>Pterygota</taxon>
        <taxon>Neoptera</taxon>
        <taxon>Endopterygota</taxon>
        <taxon>Diptera</taxon>
        <taxon>Brachycera</taxon>
        <taxon>Muscomorpha</taxon>
        <taxon>Hippoboscoidea</taxon>
        <taxon>Glossinidae</taxon>
        <taxon>Glossina</taxon>
    </lineage>
</organism>
<dbReference type="PROSITE" id="PS00237">
    <property type="entry name" value="G_PROTEIN_RECEP_F1_1"/>
    <property type="match status" value="1"/>
</dbReference>
<keyword evidence="14" id="KW-0732">Signal</keyword>
<feature type="transmembrane region" description="Helical" evidence="13">
    <location>
        <begin position="267"/>
        <end position="288"/>
    </location>
</feature>
<feature type="transmembrane region" description="Helical" evidence="13">
    <location>
        <begin position="300"/>
        <end position="323"/>
    </location>
</feature>
<evidence type="ECO:0000259" key="15">
    <source>
        <dbReference type="PROSITE" id="PS50262"/>
    </source>
</evidence>
<evidence type="ECO:0000256" key="6">
    <source>
        <dbReference type="ARBA" id="ARBA00022737"/>
    </source>
</evidence>
<dbReference type="VEuPathDB" id="VectorBase:GAUT009324"/>
<dbReference type="EnsemblMetazoa" id="GAUT009324-RA">
    <property type="protein sequence ID" value="GAUT009324-PA"/>
    <property type="gene ID" value="GAUT009324"/>
</dbReference>
<evidence type="ECO:0000256" key="2">
    <source>
        <dbReference type="ARBA" id="ARBA00010663"/>
    </source>
</evidence>
<keyword evidence="8 12" id="KW-0297">G-protein coupled receptor</keyword>
<keyword evidence="3" id="KW-1003">Cell membrane</keyword>
<dbReference type="GO" id="GO:0007189">
    <property type="term" value="P:adenylate cyclase-activating G protein-coupled receptor signaling pathway"/>
    <property type="evidence" value="ECO:0007669"/>
    <property type="project" value="TreeGrafter"/>
</dbReference>
<proteinExistence type="inferred from homology"/>
<dbReference type="Pfam" id="PF13855">
    <property type="entry name" value="LRR_8"/>
    <property type="match status" value="1"/>
</dbReference>
<dbReference type="PANTHER" id="PTHR24372">
    <property type="entry name" value="GLYCOPROTEIN HORMONE RECEPTOR"/>
    <property type="match status" value="1"/>
</dbReference>
<sequence>MRFGAHSQTLISVLLMIANSTENCLYEITTYPETCTCRQRTLLYCGPNSKLTHIPMSGEKITNLIIMQNNLTLQRNAFSSYKNLRRLKLKYNNLTDIPLGLFHRLQALERLDICHNSIDQLHKGIFRGLQAVQWLFLSSNRLKRMPINEMAVELPLLEWLVLSDNLLTMDNERFPRLNLLLELSLGYMPLQIHGSFLRQLNISYLNLTGIPFGSIDFETINVMTNLKYIIYDRFYYCSMTPNIRMCRPISDGLSTFRDLLSKPVLRYSVWIMAFITLTGNIMVLWGRFIYRDENVTVAMVIRNLAFADLLMGLYLLTIGILDYSYRDEYHRVALDWITSWQCVAVGILAVSSSEVSLLILAFMSLERFLLIADPFRGHHRISSKTIFITLIIIWIMGASLAVAPVILWQSSTKYYGTYSGICFPLHIQEPYPLGWQYSAFLFLGINLSLLLIITLVYTALLVSIWRTRKATPLPLLECEFAVKFFFIVLADILCWAPIIAMKIWVFFNYNISNDIYAWLVVFVLPLNSAINPLLYTFTTPKYRNRILPQGWKKIISRRREKSSINTATGSSNLGSA</sequence>
<dbReference type="STRING" id="7395.A0A1A9UME6"/>
<dbReference type="InterPro" id="IPR001611">
    <property type="entry name" value="Leu-rich_rpt"/>
</dbReference>
<comment type="subcellular location">
    <subcellularLocation>
        <location evidence="1">Cell membrane</location>
        <topology evidence="1">Multi-pass membrane protein</topology>
    </subcellularLocation>
</comment>
<feature type="transmembrane region" description="Helical" evidence="13">
    <location>
        <begin position="439"/>
        <end position="464"/>
    </location>
</feature>
<keyword evidence="17" id="KW-1185">Reference proteome</keyword>
<keyword evidence="10 12" id="KW-0675">Receptor</keyword>
<evidence type="ECO:0000256" key="1">
    <source>
        <dbReference type="ARBA" id="ARBA00004651"/>
    </source>
</evidence>
<feature type="chain" id="PRO_5008398635" description="G-protein coupled receptors family 1 profile domain-containing protein" evidence="14">
    <location>
        <begin position="21"/>
        <end position="576"/>
    </location>
</feature>
<evidence type="ECO:0000256" key="7">
    <source>
        <dbReference type="ARBA" id="ARBA00022989"/>
    </source>
</evidence>